<reference evidence="2 3" key="1">
    <citation type="submission" date="2020-07" db="EMBL/GenBank/DDBJ databases">
        <title>Genomic Encyclopedia of Type Strains, Phase IV (KMG-V): Genome sequencing to study the core and pangenomes of soil and plant-associated prokaryotes.</title>
        <authorList>
            <person name="Whitman W."/>
        </authorList>
    </citation>
    <scope>NUCLEOTIDE SEQUENCE [LARGE SCALE GENOMIC DNA]</scope>
    <source>
        <strain evidence="2 3">C13</strain>
    </source>
</reference>
<sequence>MNTAIYSEKEKKKSAIKEYSPVFQEAMHSANAAIGTMVNSGIVGMNSMMFQAKMAWDWGINYQPNEAGNMDVADTMIGLLIIGIVLFVGPIVLGNLEPTMTASVPETSTLYNASVKTSENIGKSYEIGSVFPILVIAIGFIGLIINQLGIGRR</sequence>
<dbReference type="EMBL" id="JACDUO010000002">
    <property type="protein sequence ID" value="MBA2864436.1"/>
    <property type="molecule type" value="Genomic_DNA"/>
</dbReference>
<dbReference type="AlphaFoldDB" id="A0A7J9PNZ3"/>
<keyword evidence="1" id="KW-1133">Transmembrane helix</keyword>
<evidence type="ECO:0000256" key="1">
    <source>
        <dbReference type="SAM" id="Phobius"/>
    </source>
</evidence>
<comment type="caution">
    <text evidence="2">The sequence shown here is derived from an EMBL/GenBank/DDBJ whole genome shotgun (WGS) entry which is preliminary data.</text>
</comment>
<feature type="transmembrane region" description="Helical" evidence="1">
    <location>
        <begin position="77"/>
        <end position="96"/>
    </location>
</feature>
<evidence type="ECO:0000313" key="3">
    <source>
        <dbReference type="Proteomes" id="UP000567099"/>
    </source>
</evidence>
<keyword evidence="1" id="KW-0812">Transmembrane</keyword>
<keyword evidence="1" id="KW-0472">Membrane</keyword>
<evidence type="ECO:0000313" key="2">
    <source>
        <dbReference type="EMBL" id="MBA2864436.1"/>
    </source>
</evidence>
<protein>
    <submittedName>
        <fullName evidence="2">Energy-converting hydrogenase Eha subunit A</fullName>
    </submittedName>
</protein>
<proteinExistence type="predicted"/>
<dbReference type="RefSeq" id="WP_181505194.1">
    <property type="nucleotide sequence ID" value="NZ_JACDUO010000002.1"/>
</dbReference>
<gene>
    <name evidence="2" type="ORF">HNP94_001458</name>
</gene>
<feature type="transmembrane region" description="Helical" evidence="1">
    <location>
        <begin position="130"/>
        <end position="150"/>
    </location>
</feature>
<dbReference type="Proteomes" id="UP000567099">
    <property type="component" value="Unassembled WGS sequence"/>
</dbReference>
<organism evidence="2 3">
    <name type="scientific">Methanococcus maripaludis</name>
    <name type="common">Methanococcus deltae</name>
    <dbReference type="NCBI Taxonomy" id="39152"/>
    <lineage>
        <taxon>Archaea</taxon>
        <taxon>Methanobacteriati</taxon>
        <taxon>Methanobacteriota</taxon>
        <taxon>Methanomada group</taxon>
        <taxon>Methanococci</taxon>
        <taxon>Methanococcales</taxon>
        <taxon>Methanococcaceae</taxon>
        <taxon>Methanococcus</taxon>
    </lineage>
</organism>
<name>A0A7J9PNZ3_METMI</name>
<accession>A0A7J9PNZ3</accession>